<reference evidence="7 8" key="1">
    <citation type="submission" date="2016-10" db="EMBL/GenBank/DDBJ databases">
        <authorList>
            <person name="de Groot N.N."/>
        </authorList>
    </citation>
    <scope>NUCLEOTIDE SEQUENCE [LARGE SCALE GENOMIC DNA]</scope>
    <source>
        <strain evidence="7 8">Nm24</strain>
    </source>
</reference>
<dbReference type="FunFam" id="1.25.40.340:FF:000002">
    <property type="entry name" value="Dihydroxyacetone kinase, L subunit"/>
    <property type="match status" value="1"/>
</dbReference>
<evidence type="ECO:0000313" key="8">
    <source>
        <dbReference type="Proteomes" id="UP000183926"/>
    </source>
</evidence>
<dbReference type="SUPFAM" id="SSF101473">
    <property type="entry name" value="DhaL-like"/>
    <property type="match status" value="1"/>
</dbReference>
<gene>
    <name evidence="7" type="ORF">SAMN05216339_101345</name>
</gene>
<dbReference type="Gene3D" id="3.40.50.10440">
    <property type="entry name" value="Dihydroxyacetone kinase, domain 1"/>
    <property type="match status" value="1"/>
</dbReference>
<sequence length="538" mass="55996">MAQFINSRESIVTEAVDGLVAASGGKLARLDGYPHIRVVVRNDWDKSKVALISGGGSGHEPAHAGFVGEGMLTAAVCGDIFASPTVDAVLAGILAVTGSSGCLLIVKNYTGDRLNFGLAAERARQFGLIVEIVIVDDDVALPDLPQARGVAGTLFIHKIAGALAENGANLAHVAAAARKVVSKTKSIGMSLSTCTIPGSPKEDRIPPGMAELGLGIHGEAGVEQVEFKDASEAVSAMVEHLSVTMEEKPHVAMVNNLGGTSIIEMLIVLNEIRRSEIGERITHVIGPAAMMTSLDMHGFSISVYPADDAEIALLKQHTPLAAWPRISRLGQVAIQALPDGLTPVVPMPSIHKPTREFLTRCCEVLIAAENDLNALDAKSGDGDTGSTLAGAARALISAMDRLPLADHTQLYRAIGLELSKTMGGSFGVLLAIFFAATGEAASSGLPMCEALQAGLRRMREIGGARPGDRTMVDALAPALDVLEEGLSAAAKAARAGADRTAHMSKANAGRASYVNAKHWVGHADPGAEAVARLFEHLA</sequence>
<evidence type="ECO:0000259" key="6">
    <source>
        <dbReference type="PROSITE" id="PS51481"/>
    </source>
</evidence>
<name>A0A1I7F8E4_9PROT</name>
<keyword evidence="3 7" id="KW-0418">Kinase</keyword>
<evidence type="ECO:0000259" key="5">
    <source>
        <dbReference type="PROSITE" id="PS51480"/>
    </source>
</evidence>
<dbReference type="PROSITE" id="PS51481">
    <property type="entry name" value="DHAK"/>
    <property type="match status" value="1"/>
</dbReference>
<dbReference type="SUPFAM" id="SSF82549">
    <property type="entry name" value="DAK1/DegV-like"/>
    <property type="match status" value="1"/>
</dbReference>
<evidence type="ECO:0000256" key="1">
    <source>
        <dbReference type="ARBA" id="ARBA00022679"/>
    </source>
</evidence>
<dbReference type="InterPro" id="IPR004006">
    <property type="entry name" value="DhaK_dom"/>
</dbReference>
<evidence type="ECO:0000256" key="4">
    <source>
        <dbReference type="ARBA" id="ARBA00022840"/>
    </source>
</evidence>
<dbReference type="GO" id="GO:0019563">
    <property type="term" value="P:glycerol catabolic process"/>
    <property type="evidence" value="ECO:0007669"/>
    <property type="project" value="TreeGrafter"/>
</dbReference>
<feature type="domain" description="DhaK" evidence="6">
    <location>
        <begin position="7"/>
        <end position="323"/>
    </location>
</feature>
<evidence type="ECO:0000313" key="7">
    <source>
        <dbReference type="EMBL" id="SFU32450.1"/>
    </source>
</evidence>
<keyword evidence="1" id="KW-0808">Transferase</keyword>
<evidence type="ECO:0000256" key="3">
    <source>
        <dbReference type="ARBA" id="ARBA00022777"/>
    </source>
</evidence>
<dbReference type="PANTHER" id="PTHR28629:SF4">
    <property type="entry name" value="TRIOKINASE_FMN CYCLASE"/>
    <property type="match status" value="1"/>
</dbReference>
<accession>A0A1I7F8E4</accession>
<keyword evidence="4" id="KW-0067">ATP-binding</keyword>
<dbReference type="SMART" id="SM01120">
    <property type="entry name" value="Dak2"/>
    <property type="match status" value="1"/>
</dbReference>
<dbReference type="GO" id="GO:0005829">
    <property type="term" value="C:cytosol"/>
    <property type="evidence" value="ECO:0007669"/>
    <property type="project" value="TreeGrafter"/>
</dbReference>
<dbReference type="Gene3D" id="3.30.1180.20">
    <property type="entry name" value="Dihydroxyacetone kinase, domain 2"/>
    <property type="match status" value="1"/>
</dbReference>
<evidence type="ECO:0000256" key="2">
    <source>
        <dbReference type="ARBA" id="ARBA00022741"/>
    </source>
</evidence>
<dbReference type="OrthoDB" id="9806345at2"/>
<dbReference type="PANTHER" id="PTHR28629">
    <property type="entry name" value="TRIOKINASE/FMN CYCLASE"/>
    <property type="match status" value="1"/>
</dbReference>
<dbReference type="Gene3D" id="1.25.40.340">
    <property type="match status" value="1"/>
</dbReference>
<organism evidence="7 8">
    <name type="scientific">Nitrosomonas eutropha</name>
    <dbReference type="NCBI Taxonomy" id="916"/>
    <lineage>
        <taxon>Bacteria</taxon>
        <taxon>Pseudomonadati</taxon>
        <taxon>Pseudomonadota</taxon>
        <taxon>Betaproteobacteria</taxon>
        <taxon>Nitrosomonadales</taxon>
        <taxon>Nitrosomonadaceae</taxon>
        <taxon>Nitrosomonas</taxon>
    </lineage>
</organism>
<dbReference type="InterPro" id="IPR050861">
    <property type="entry name" value="Dihydroxyacetone_Kinase"/>
</dbReference>
<dbReference type="Pfam" id="PF02734">
    <property type="entry name" value="Dak2"/>
    <property type="match status" value="1"/>
</dbReference>
<dbReference type="Pfam" id="PF02733">
    <property type="entry name" value="Dak1"/>
    <property type="match status" value="1"/>
</dbReference>
<dbReference type="FunFam" id="3.40.50.10440:FF:000001">
    <property type="entry name" value="Dihydroxyacetone kinase, DhaK subunit"/>
    <property type="match status" value="1"/>
</dbReference>
<keyword evidence="2" id="KW-0547">Nucleotide-binding</keyword>
<dbReference type="PROSITE" id="PS51480">
    <property type="entry name" value="DHAL"/>
    <property type="match status" value="1"/>
</dbReference>
<dbReference type="RefSeq" id="WP_074926454.1">
    <property type="nucleotide sequence ID" value="NZ_FPBL01000001.1"/>
</dbReference>
<dbReference type="InterPro" id="IPR036117">
    <property type="entry name" value="DhaL_dom_sf"/>
</dbReference>
<proteinExistence type="predicted"/>
<dbReference type="Proteomes" id="UP000183926">
    <property type="component" value="Unassembled WGS sequence"/>
</dbReference>
<dbReference type="InterPro" id="IPR004007">
    <property type="entry name" value="DhaL_dom"/>
</dbReference>
<dbReference type="GO" id="GO:0004371">
    <property type="term" value="F:glycerone kinase activity"/>
    <property type="evidence" value="ECO:0007669"/>
    <property type="project" value="InterPro"/>
</dbReference>
<dbReference type="EMBL" id="FPBL01000001">
    <property type="protein sequence ID" value="SFU32450.1"/>
    <property type="molecule type" value="Genomic_DNA"/>
</dbReference>
<dbReference type="AlphaFoldDB" id="A0A1I7F8E4"/>
<protein>
    <submittedName>
        <fullName evidence="7">Dihydroxyacetone kinase</fullName>
    </submittedName>
</protein>
<feature type="domain" description="DhaL" evidence="5">
    <location>
        <begin position="352"/>
        <end position="538"/>
    </location>
</feature>
<dbReference type="GO" id="GO:0005524">
    <property type="term" value="F:ATP binding"/>
    <property type="evidence" value="ECO:0007669"/>
    <property type="project" value="UniProtKB-KW"/>
</dbReference>